<keyword evidence="7" id="KW-0238">DNA-binding</keyword>
<keyword evidence="9" id="KW-0539">Nucleus</keyword>
<dbReference type="SUPFAM" id="SSF57716">
    <property type="entry name" value="Glucocorticoid receptor-like (DNA-binding domain)"/>
    <property type="match status" value="1"/>
</dbReference>
<keyword evidence="5" id="KW-0862">Zinc</keyword>
<dbReference type="Gene3D" id="3.30.160.60">
    <property type="entry name" value="Classic Zinc Finger"/>
    <property type="match status" value="5"/>
</dbReference>
<accession>A0A1S4G1G7</accession>
<dbReference type="SMART" id="SM00355">
    <property type="entry name" value="ZnF_C2H2"/>
    <property type="match status" value="12"/>
</dbReference>
<keyword evidence="4" id="KW-0863">Zinc-finger</keyword>
<dbReference type="EnsemblMetazoa" id="AAEL014289-RA">
    <property type="protein sequence ID" value="AAEL014289-PA"/>
    <property type="gene ID" value="AAEL014289"/>
</dbReference>
<evidence type="ECO:0000256" key="7">
    <source>
        <dbReference type="ARBA" id="ARBA00023125"/>
    </source>
</evidence>
<keyword evidence="3" id="KW-0677">Repeat</keyword>
<reference evidence="11" key="2">
    <citation type="submission" date="2020-05" db="UniProtKB">
        <authorList>
            <consortium name="EnsemblMetazoa"/>
        </authorList>
    </citation>
    <scope>IDENTIFICATION</scope>
    <source>
        <strain evidence="11">LVP_AGWG</strain>
    </source>
</reference>
<dbReference type="InterPro" id="IPR012934">
    <property type="entry name" value="Znf_AD"/>
</dbReference>
<dbReference type="PANTHER" id="PTHR24384:SF189">
    <property type="entry name" value="C2H2-TYPE DOMAIN-CONTAINING PROTEIN-RELATED"/>
    <property type="match status" value="1"/>
</dbReference>
<reference evidence="11 12" key="1">
    <citation type="submission" date="2017-06" db="EMBL/GenBank/DDBJ databases">
        <title>Aedes aegypti genome working group (AGWG) sequencing and assembly.</title>
        <authorList>
            <consortium name="Aedes aegypti Genome Working Group (AGWG)"/>
            <person name="Matthews B.J."/>
        </authorList>
    </citation>
    <scope>NUCLEOTIDE SEQUENCE [LARGE SCALE GENOMIC DNA]</scope>
    <source>
        <strain evidence="11 12">LVP_AGWG</strain>
    </source>
</reference>
<evidence type="ECO:0000256" key="8">
    <source>
        <dbReference type="ARBA" id="ARBA00023163"/>
    </source>
</evidence>
<proteinExistence type="predicted"/>
<name>A0A1S4G1G7_AEDAE</name>
<dbReference type="InterPro" id="IPR050752">
    <property type="entry name" value="C2H2-ZF_domain"/>
</dbReference>
<evidence type="ECO:0000256" key="6">
    <source>
        <dbReference type="ARBA" id="ARBA00023015"/>
    </source>
</evidence>
<dbReference type="FunFam" id="3.30.160.60:FF:000125">
    <property type="entry name" value="Putative zinc finger protein 143"/>
    <property type="match status" value="2"/>
</dbReference>
<gene>
    <name evidence="11" type="primary">5564029</name>
</gene>
<dbReference type="InterPro" id="IPR036236">
    <property type="entry name" value="Znf_C2H2_sf"/>
</dbReference>
<dbReference type="GO" id="GO:0000978">
    <property type="term" value="F:RNA polymerase II cis-regulatory region sequence-specific DNA binding"/>
    <property type="evidence" value="ECO:0007669"/>
    <property type="project" value="TreeGrafter"/>
</dbReference>
<dbReference type="InterPro" id="IPR013087">
    <property type="entry name" value="Znf_C2H2_type"/>
</dbReference>
<dbReference type="PROSITE" id="PS50157">
    <property type="entry name" value="ZINC_FINGER_C2H2_2"/>
    <property type="match status" value="9"/>
</dbReference>
<protein>
    <submittedName>
        <fullName evidence="11">Uncharacterized protein</fullName>
    </submittedName>
</protein>
<evidence type="ECO:0000256" key="2">
    <source>
        <dbReference type="ARBA" id="ARBA00022723"/>
    </source>
</evidence>
<dbReference type="PANTHER" id="PTHR24384">
    <property type="entry name" value="FINGER PUTATIVE TRANSCRIPTION FACTOR FAMILY-RELATED"/>
    <property type="match status" value="1"/>
</dbReference>
<evidence type="ECO:0000313" key="12">
    <source>
        <dbReference type="Proteomes" id="UP000008820"/>
    </source>
</evidence>
<dbReference type="VEuPathDB" id="VectorBase:AAEL014289"/>
<dbReference type="AlphaFoldDB" id="A0A1S4G1G7"/>
<evidence type="ECO:0000313" key="11">
    <source>
        <dbReference type="EnsemblMetazoa" id="AAEL014289-PA"/>
    </source>
</evidence>
<organism evidence="11 12">
    <name type="scientific">Aedes aegypti</name>
    <name type="common">Yellowfever mosquito</name>
    <name type="synonym">Culex aegypti</name>
    <dbReference type="NCBI Taxonomy" id="7159"/>
    <lineage>
        <taxon>Eukaryota</taxon>
        <taxon>Metazoa</taxon>
        <taxon>Ecdysozoa</taxon>
        <taxon>Arthropoda</taxon>
        <taxon>Hexapoda</taxon>
        <taxon>Insecta</taxon>
        <taxon>Pterygota</taxon>
        <taxon>Neoptera</taxon>
        <taxon>Endopterygota</taxon>
        <taxon>Diptera</taxon>
        <taxon>Nematocera</taxon>
        <taxon>Culicoidea</taxon>
        <taxon>Culicidae</taxon>
        <taxon>Culicinae</taxon>
        <taxon>Aedini</taxon>
        <taxon>Aedes</taxon>
        <taxon>Stegomyia</taxon>
    </lineage>
</organism>
<evidence type="ECO:0000256" key="9">
    <source>
        <dbReference type="ARBA" id="ARBA00023242"/>
    </source>
</evidence>
<sequence>MDIKINIPNYPNICRVCFVEIRHTESCVSVKDQLKNGASYWTLVHELCSLGLEQEPNENDTSGSLPQYICNNCTKQIDLLQTFKSETVANQLFLNAWIAFKYRADAGPLRDLFHIQVSYHDAIRKTLRRIKILEDEDVCLETLINDSEEVSSHLEVKFEVKNEPLDIEDPLLNSVYSEFDNGAKEQNNYDHQTCEDEDGFGENSLVALKDQKNAGDNKPPKKRKRKVDLELNIDGVSSRPCYLENCEPIPVGQGEKHIREKHRAYCKICGMVFLSHSQAVHHVAIHKNDEDRYRCEVCDKPYWRELDLKLHRRDFHGIDVANHECPYCDEKFQRKADMLQHRETHTVCKFCPKQSKFYKTMLKHARERHRDQLKSCKSCQAVFLGAKELDMHEKAHLEGREENCIQFPIKNWTPAHCQTCVRDLFNQEYLLRHNEQAHTHGLSEKPPRNRNFKNRTKEELDKLEYKYKCDDCSAKFRLKTSLKGHWRKNHSGEKFICEHCGACFKSRAEMMMHDRYLHAKITPFACDFCDKRCHTKNDLKIHRRSHTNEKPYKCWHEGCDKAYKTRSAVTKHFRIHTGEKPYKCSYEGCDKSYACSQLLKVHRRKHTLEKPFKCYYCELYFDSTNNRRKHCHRHHAGLPIGRELERLNQQGAKGNSTGESTEHSEGSRSAEMPVKQEVDGS</sequence>
<dbReference type="SMART" id="SM00868">
    <property type="entry name" value="zf-AD"/>
    <property type="match status" value="1"/>
</dbReference>
<feature type="region of interest" description="Disordered" evidence="10">
    <location>
        <begin position="649"/>
        <end position="681"/>
    </location>
</feature>
<comment type="subcellular location">
    <subcellularLocation>
        <location evidence="1">Nucleus</location>
    </subcellularLocation>
</comment>
<evidence type="ECO:0000256" key="10">
    <source>
        <dbReference type="SAM" id="MobiDB-lite"/>
    </source>
</evidence>
<keyword evidence="6" id="KW-0805">Transcription regulation</keyword>
<keyword evidence="8" id="KW-0804">Transcription</keyword>
<dbReference type="Gene3D" id="3.40.1800.20">
    <property type="match status" value="1"/>
</dbReference>
<dbReference type="PROSITE" id="PS51915">
    <property type="entry name" value="ZAD"/>
    <property type="match status" value="1"/>
</dbReference>
<dbReference type="GO" id="GO:0005634">
    <property type="term" value="C:nucleus"/>
    <property type="evidence" value="ECO:0007669"/>
    <property type="project" value="UniProtKB-SubCell"/>
</dbReference>
<dbReference type="PROSITE" id="PS00028">
    <property type="entry name" value="ZINC_FINGER_C2H2_1"/>
    <property type="match status" value="11"/>
</dbReference>
<dbReference type="GO" id="GO:0008270">
    <property type="term" value="F:zinc ion binding"/>
    <property type="evidence" value="ECO:0007669"/>
    <property type="project" value="UniProtKB-UniRule"/>
</dbReference>
<dbReference type="Pfam" id="PF00096">
    <property type="entry name" value="zf-C2H2"/>
    <property type="match status" value="2"/>
</dbReference>
<dbReference type="GO" id="GO:0000981">
    <property type="term" value="F:DNA-binding transcription factor activity, RNA polymerase II-specific"/>
    <property type="evidence" value="ECO:0007669"/>
    <property type="project" value="TreeGrafter"/>
</dbReference>
<dbReference type="SUPFAM" id="SSF57667">
    <property type="entry name" value="beta-beta-alpha zinc fingers"/>
    <property type="match status" value="4"/>
</dbReference>
<evidence type="ECO:0000256" key="4">
    <source>
        <dbReference type="ARBA" id="ARBA00022771"/>
    </source>
</evidence>
<evidence type="ECO:0000256" key="5">
    <source>
        <dbReference type="ARBA" id="ARBA00022833"/>
    </source>
</evidence>
<evidence type="ECO:0000256" key="1">
    <source>
        <dbReference type="ARBA" id="ARBA00004123"/>
    </source>
</evidence>
<dbReference type="InParanoid" id="A0A1S4G1G7"/>
<dbReference type="OrthoDB" id="7758317at2759"/>
<evidence type="ECO:0000256" key="3">
    <source>
        <dbReference type="ARBA" id="ARBA00022737"/>
    </source>
</evidence>
<dbReference type="Proteomes" id="UP000008820">
    <property type="component" value="Chromosome 2"/>
</dbReference>
<keyword evidence="12" id="KW-1185">Reference proteome</keyword>
<keyword evidence="2" id="KW-0479">Metal-binding</keyword>
<feature type="compositionally biased region" description="Basic and acidic residues" evidence="10">
    <location>
        <begin position="660"/>
        <end position="681"/>
    </location>
</feature>